<dbReference type="EMBL" id="JASPKY010000183">
    <property type="protein sequence ID" value="KAK9722943.1"/>
    <property type="molecule type" value="Genomic_DNA"/>
</dbReference>
<sequence length="113" mass="13053">MQYKDLAYSVVLTTAKPQLLPATIVEENEADGIYPVQESHEFLQDDNQPSYEISEETNTISPLIANFQNLSYSTLWNQSSTRGTKKTRTNNFQENNTKLKLKKPLYSTIYHNY</sequence>
<keyword evidence="2" id="KW-1185">Reference proteome</keyword>
<evidence type="ECO:0000313" key="2">
    <source>
        <dbReference type="Proteomes" id="UP001458880"/>
    </source>
</evidence>
<dbReference type="Proteomes" id="UP001458880">
    <property type="component" value="Unassembled WGS sequence"/>
</dbReference>
<evidence type="ECO:0000313" key="1">
    <source>
        <dbReference type="EMBL" id="KAK9722943.1"/>
    </source>
</evidence>
<dbReference type="AlphaFoldDB" id="A0AAW1KP20"/>
<name>A0AAW1KP20_POPJA</name>
<accession>A0AAW1KP20</accession>
<proteinExistence type="predicted"/>
<organism evidence="1 2">
    <name type="scientific">Popillia japonica</name>
    <name type="common">Japanese beetle</name>
    <dbReference type="NCBI Taxonomy" id="7064"/>
    <lineage>
        <taxon>Eukaryota</taxon>
        <taxon>Metazoa</taxon>
        <taxon>Ecdysozoa</taxon>
        <taxon>Arthropoda</taxon>
        <taxon>Hexapoda</taxon>
        <taxon>Insecta</taxon>
        <taxon>Pterygota</taxon>
        <taxon>Neoptera</taxon>
        <taxon>Endopterygota</taxon>
        <taxon>Coleoptera</taxon>
        <taxon>Polyphaga</taxon>
        <taxon>Scarabaeiformia</taxon>
        <taxon>Scarabaeidae</taxon>
        <taxon>Rutelinae</taxon>
        <taxon>Popillia</taxon>
    </lineage>
</organism>
<gene>
    <name evidence="1" type="ORF">QE152_g19416</name>
</gene>
<reference evidence="1 2" key="1">
    <citation type="journal article" date="2024" name="BMC Genomics">
        <title>De novo assembly and annotation of Popillia japonica's genome with initial clues to its potential as an invasive pest.</title>
        <authorList>
            <person name="Cucini C."/>
            <person name="Boschi S."/>
            <person name="Funari R."/>
            <person name="Cardaioli E."/>
            <person name="Iannotti N."/>
            <person name="Marturano G."/>
            <person name="Paoli F."/>
            <person name="Bruttini M."/>
            <person name="Carapelli A."/>
            <person name="Frati F."/>
            <person name="Nardi F."/>
        </authorList>
    </citation>
    <scope>NUCLEOTIDE SEQUENCE [LARGE SCALE GENOMIC DNA]</scope>
    <source>
        <strain evidence="1">DMR45628</strain>
    </source>
</reference>
<protein>
    <submittedName>
        <fullName evidence="1">Uncharacterized protein</fullName>
    </submittedName>
</protein>
<comment type="caution">
    <text evidence="1">The sequence shown here is derived from an EMBL/GenBank/DDBJ whole genome shotgun (WGS) entry which is preliminary data.</text>
</comment>